<evidence type="ECO:0000256" key="1">
    <source>
        <dbReference type="ARBA" id="ARBA00004651"/>
    </source>
</evidence>
<evidence type="ECO:0000259" key="6">
    <source>
        <dbReference type="PROSITE" id="PS50850"/>
    </source>
</evidence>
<proteinExistence type="predicted"/>
<gene>
    <name evidence="7" type="ORF">JF69_06110</name>
</gene>
<feature type="transmembrane region" description="Helical" evidence="5">
    <location>
        <begin position="370"/>
        <end position="394"/>
    </location>
</feature>
<dbReference type="InterPro" id="IPR005828">
    <property type="entry name" value="MFS_sugar_transport-like"/>
</dbReference>
<dbReference type="InterPro" id="IPR036259">
    <property type="entry name" value="MFS_trans_sf"/>
</dbReference>
<feature type="transmembrane region" description="Helical" evidence="5">
    <location>
        <begin position="83"/>
        <end position="103"/>
    </location>
</feature>
<protein>
    <submittedName>
        <fullName evidence="7">MFS transporter, putative niacin/nicotinamide uptake porter</fullName>
    </submittedName>
</protein>
<evidence type="ECO:0000313" key="7">
    <source>
        <dbReference type="EMBL" id="KJY51552.1"/>
    </source>
</evidence>
<feature type="transmembrane region" description="Helical" evidence="5">
    <location>
        <begin position="141"/>
        <end position="158"/>
    </location>
</feature>
<sequence>MSTAVIDNADISEQSKGLGVAEDDLAVREITRRVDNARESATFYKIVALVAAGMLMDSIDVYVGSAVASSALSTGWSTVAQNSLFLSAGFLGLLVGSLLAGFIGDLRGRKTAYQINLLLFGGFTLLGALAPNMAVLSVCRLGAGLGLGAEIVTGFSMVNEFAPIKHRGRWSAIVSLVANTGVPLAMLLCAWIIPRWSWRPLFVGIGLAAALIWYLRRDIPESPRWLAQHGRIDEATQVVELLEANNAQGNSGSGSASGSALVGKDEGTQAPAKASGSIVRGLIVATVAVSATNVCSYAFTSWVPTILLKRGINLSGSLWISTLMMLGAPLGCLIGSLLLDRIGRKRIIVTAFLLTAVFGMLYAAQTSQVTAILVGILLMASLYVLMSSVVAVYAPELFPTTVRFRCVGIANAVAKLCNVLMPVLIGAMLSVWGSTSIFVTISLVALASMLVVGLMGWETSGRSVG</sequence>
<name>A0A0F4KY74_9BIFI</name>
<keyword evidence="2 5" id="KW-0812">Transmembrane</keyword>
<dbReference type="PROSITE" id="PS00216">
    <property type="entry name" value="SUGAR_TRANSPORT_1"/>
    <property type="match status" value="1"/>
</dbReference>
<feature type="transmembrane region" description="Helical" evidence="5">
    <location>
        <begin position="115"/>
        <end position="135"/>
    </location>
</feature>
<keyword evidence="3 5" id="KW-1133">Transmembrane helix</keyword>
<dbReference type="PATRIC" id="fig|1684.4.peg.661"/>
<reference evidence="7 8" key="1">
    <citation type="submission" date="2014-12" db="EMBL/GenBank/DDBJ databases">
        <title>Comparative genomics of the lactic acid bacteria isolated from the honey bee gut.</title>
        <authorList>
            <person name="Ellegaard K.M."/>
            <person name="Tamarit D."/>
            <person name="Javelind E."/>
            <person name="Olofsson T."/>
            <person name="Andersson S.G."/>
            <person name="Vasquez A."/>
        </authorList>
    </citation>
    <scope>NUCLEOTIDE SEQUENCE [LARGE SCALE GENOMIC DNA]</scope>
    <source>
        <strain evidence="7 8">Bin2</strain>
    </source>
</reference>
<evidence type="ECO:0000256" key="5">
    <source>
        <dbReference type="SAM" id="Phobius"/>
    </source>
</evidence>
<dbReference type="InterPro" id="IPR020846">
    <property type="entry name" value="MFS_dom"/>
</dbReference>
<dbReference type="EMBL" id="JWME01000007">
    <property type="protein sequence ID" value="KJY51552.1"/>
    <property type="molecule type" value="Genomic_DNA"/>
</dbReference>
<feature type="transmembrane region" description="Helical" evidence="5">
    <location>
        <begin position="278"/>
        <end position="299"/>
    </location>
</feature>
<dbReference type="AlphaFoldDB" id="A0A0F4KY74"/>
<comment type="caution">
    <text evidence="7">The sequence shown here is derived from an EMBL/GenBank/DDBJ whole genome shotgun (WGS) entry which is preliminary data.</text>
</comment>
<feature type="transmembrane region" description="Helical" evidence="5">
    <location>
        <begin position="199"/>
        <end position="215"/>
    </location>
</feature>
<evidence type="ECO:0000256" key="4">
    <source>
        <dbReference type="ARBA" id="ARBA00023136"/>
    </source>
</evidence>
<dbReference type="SUPFAM" id="SSF103473">
    <property type="entry name" value="MFS general substrate transporter"/>
    <property type="match status" value="1"/>
</dbReference>
<evidence type="ECO:0000256" key="2">
    <source>
        <dbReference type="ARBA" id="ARBA00022692"/>
    </source>
</evidence>
<dbReference type="GO" id="GO:0046943">
    <property type="term" value="F:carboxylic acid transmembrane transporter activity"/>
    <property type="evidence" value="ECO:0007669"/>
    <property type="project" value="TreeGrafter"/>
</dbReference>
<feature type="transmembrane region" description="Helical" evidence="5">
    <location>
        <begin position="406"/>
        <end position="431"/>
    </location>
</feature>
<dbReference type="CDD" id="cd17316">
    <property type="entry name" value="MFS_SV2_like"/>
    <property type="match status" value="1"/>
</dbReference>
<feature type="transmembrane region" description="Helical" evidence="5">
    <location>
        <begin position="319"/>
        <end position="339"/>
    </location>
</feature>
<feature type="transmembrane region" description="Helical" evidence="5">
    <location>
        <begin position="437"/>
        <end position="457"/>
    </location>
</feature>
<evidence type="ECO:0000256" key="3">
    <source>
        <dbReference type="ARBA" id="ARBA00022989"/>
    </source>
</evidence>
<dbReference type="InterPro" id="IPR005829">
    <property type="entry name" value="Sugar_transporter_CS"/>
</dbReference>
<keyword evidence="4 5" id="KW-0472">Membrane</keyword>
<dbReference type="OrthoDB" id="9787026at2"/>
<dbReference type="Gene3D" id="1.20.1250.20">
    <property type="entry name" value="MFS general substrate transporter like domains"/>
    <property type="match status" value="1"/>
</dbReference>
<dbReference type="GO" id="GO:0005886">
    <property type="term" value="C:plasma membrane"/>
    <property type="evidence" value="ECO:0007669"/>
    <property type="project" value="UniProtKB-SubCell"/>
</dbReference>
<evidence type="ECO:0000313" key="8">
    <source>
        <dbReference type="Proteomes" id="UP000033648"/>
    </source>
</evidence>
<dbReference type="PANTHER" id="PTHR23508:SF10">
    <property type="entry name" value="CARBOXYLIC ACID TRANSPORTER PROTEIN HOMOLOG"/>
    <property type="match status" value="1"/>
</dbReference>
<dbReference type="Pfam" id="PF00083">
    <property type="entry name" value="Sugar_tr"/>
    <property type="match status" value="1"/>
</dbReference>
<feature type="transmembrane region" description="Helical" evidence="5">
    <location>
        <begin position="346"/>
        <end position="364"/>
    </location>
</feature>
<feature type="transmembrane region" description="Helical" evidence="5">
    <location>
        <begin position="42"/>
        <end position="63"/>
    </location>
</feature>
<feature type="domain" description="Major facilitator superfamily (MFS) profile" evidence="6">
    <location>
        <begin position="46"/>
        <end position="460"/>
    </location>
</feature>
<dbReference type="PROSITE" id="PS50850">
    <property type="entry name" value="MFS"/>
    <property type="match status" value="1"/>
</dbReference>
<comment type="subcellular location">
    <subcellularLocation>
        <location evidence="1">Cell membrane</location>
        <topology evidence="1">Multi-pass membrane protein</topology>
    </subcellularLocation>
</comment>
<organism evidence="7 8">
    <name type="scientific">Bifidobacterium asteroides</name>
    <dbReference type="NCBI Taxonomy" id="1684"/>
    <lineage>
        <taxon>Bacteria</taxon>
        <taxon>Bacillati</taxon>
        <taxon>Actinomycetota</taxon>
        <taxon>Actinomycetes</taxon>
        <taxon>Bifidobacteriales</taxon>
        <taxon>Bifidobacteriaceae</taxon>
        <taxon>Bifidobacterium</taxon>
    </lineage>
</organism>
<dbReference type="Proteomes" id="UP000033648">
    <property type="component" value="Unassembled WGS sequence"/>
</dbReference>
<dbReference type="PANTHER" id="PTHR23508">
    <property type="entry name" value="CARBOXYLIC ACID TRANSPORTER PROTEIN HOMOLOG"/>
    <property type="match status" value="1"/>
</dbReference>
<feature type="transmembrane region" description="Helical" evidence="5">
    <location>
        <begin position="170"/>
        <end position="193"/>
    </location>
</feature>
<accession>A0A0F4KY74</accession>